<gene>
    <name evidence="1" type="ORF">EVAR_102815_1</name>
</gene>
<reference evidence="1 2" key="1">
    <citation type="journal article" date="2019" name="Commun. Biol.">
        <title>The bagworm genome reveals a unique fibroin gene that provides high tensile strength.</title>
        <authorList>
            <person name="Kono N."/>
            <person name="Nakamura H."/>
            <person name="Ohtoshi R."/>
            <person name="Tomita M."/>
            <person name="Numata K."/>
            <person name="Arakawa K."/>
        </authorList>
    </citation>
    <scope>NUCLEOTIDE SEQUENCE [LARGE SCALE GENOMIC DNA]</scope>
</reference>
<dbReference type="EMBL" id="BGZK01000061">
    <property type="protein sequence ID" value="GBP14149.1"/>
    <property type="molecule type" value="Genomic_DNA"/>
</dbReference>
<dbReference type="AlphaFoldDB" id="A0A4C1THY6"/>
<evidence type="ECO:0000313" key="2">
    <source>
        <dbReference type="Proteomes" id="UP000299102"/>
    </source>
</evidence>
<keyword evidence="2" id="KW-1185">Reference proteome</keyword>
<dbReference type="Proteomes" id="UP000299102">
    <property type="component" value="Unassembled WGS sequence"/>
</dbReference>
<proteinExistence type="predicted"/>
<comment type="caution">
    <text evidence="1">The sequence shown here is derived from an EMBL/GenBank/DDBJ whole genome shotgun (WGS) entry which is preliminary data.</text>
</comment>
<protein>
    <submittedName>
        <fullName evidence="1">Uncharacterized protein</fullName>
    </submittedName>
</protein>
<evidence type="ECO:0000313" key="1">
    <source>
        <dbReference type="EMBL" id="GBP14149.1"/>
    </source>
</evidence>
<sequence>MSLADELLADLEENDEGDLEALVENKTANDLASPDFSAPNNTIIPKEEELKHVTIRELAKLRDSERFQRWPILSNLIGSKSTLEEPGVGLHVLPSDFFIQEKQTLRLKSRRGIVSSLFTRL</sequence>
<organism evidence="1 2">
    <name type="scientific">Eumeta variegata</name>
    <name type="common">Bagworm moth</name>
    <name type="synonym">Eumeta japonica</name>
    <dbReference type="NCBI Taxonomy" id="151549"/>
    <lineage>
        <taxon>Eukaryota</taxon>
        <taxon>Metazoa</taxon>
        <taxon>Ecdysozoa</taxon>
        <taxon>Arthropoda</taxon>
        <taxon>Hexapoda</taxon>
        <taxon>Insecta</taxon>
        <taxon>Pterygota</taxon>
        <taxon>Neoptera</taxon>
        <taxon>Endopterygota</taxon>
        <taxon>Lepidoptera</taxon>
        <taxon>Glossata</taxon>
        <taxon>Ditrysia</taxon>
        <taxon>Tineoidea</taxon>
        <taxon>Psychidae</taxon>
        <taxon>Oiketicinae</taxon>
        <taxon>Eumeta</taxon>
    </lineage>
</organism>
<name>A0A4C1THY6_EUMVA</name>
<accession>A0A4C1THY6</accession>